<sequence>MLIRKQIDEKITGFMLENSNIVIEADRSAVKPNDWEFASKISGSKTHDEYSKMQKKKQRQFLMTLNMQN</sequence>
<name>A0ABT8WVX8_9FLAO</name>
<proteinExistence type="predicted"/>
<accession>A0ABT8WVX8</accession>
<comment type="caution">
    <text evidence="1">The sequence shown here is derived from an EMBL/GenBank/DDBJ whole genome shotgun (WGS) entry which is preliminary data.</text>
</comment>
<evidence type="ECO:0000313" key="2">
    <source>
        <dbReference type="Proteomes" id="UP001176891"/>
    </source>
</evidence>
<dbReference type="RefSeq" id="WP_303280366.1">
    <property type="nucleotide sequence ID" value="NZ_BAABCZ010000016.1"/>
</dbReference>
<gene>
    <name evidence="1" type="ORF">Q4Q39_00250</name>
</gene>
<reference evidence="1" key="1">
    <citation type="submission" date="2023-07" db="EMBL/GenBank/DDBJ databases">
        <title>Two novel species in the genus Flavivirga.</title>
        <authorList>
            <person name="Kwon K."/>
        </authorList>
    </citation>
    <scope>NUCLEOTIDE SEQUENCE</scope>
    <source>
        <strain evidence="1">KACC 14157</strain>
    </source>
</reference>
<keyword evidence="2" id="KW-1185">Reference proteome</keyword>
<dbReference type="EMBL" id="JAUOEM010000001">
    <property type="protein sequence ID" value="MDO5985820.1"/>
    <property type="molecule type" value="Genomic_DNA"/>
</dbReference>
<dbReference type="Proteomes" id="UP001176891">
    <property type="component" value="Unassembled WGS sequence"/>
</dbReference>
<organism evidence="1 2">
    <name type="scientific">Flavivirga amylovorans</name>
    <dbReference type="NCBI Taxonomy" id="870486"/>
    <lineage>
        <taxon>Bacteria</taxon>
        <taxon>Pseudomonadati</taxon>
        <taxon>Bacteroidota</taxon>
        <taxon>Flavobacteriia</taxon>
        <taxon>Flavobacteriales</taxon>
        <taxon>Flavobacteriaceae</taxon>
        <taxon>Flavivirga</taxon>
    </lineage>
</organism>
<evidence type="ECO:0000313" key="1">
    <source>
        <dbReference type="EMBL" id="MDO5985820.1"/>
    </source>
</evidence>
<protein>
    <submittedName>
        <fullName evidence="1">Uncharacterized protein</fullName>
    </submittedName>
</protein>